<name>A0ABN9XLD1_9DINO</name>
<evidence type="ECO:0008006" key="5">
    <source>
        <dbReference type="Google" id="ProtNLM"/>
    </source>
</evidence>
<reference evidence="3" key="1">
    <citation type="submission" date="2023-10" db="EMBL/GenBank/DDBJ databases">
        <authorList>
            <person name="Chen Y."/>
            <person name="Shah S."/>
            <person name="Dougan E. K."/>
            <person name="Thang M."/>
            <person name="Chan C."/>
        </authorList>
    </citation>
    <scope>NUCLEOTIDE SEQUENCE [LARGE SCALE GENOMIC DNA]</scope>
</reference>
<evidence type="ECO:0000256" key="1">
    <source>
        <dbReference type="SAM" id="Coils"/>
    </source>
</evidence>
<feature type="coiled-coil region" evidence="1">
    <location>
        <begin position="91"/>
        <end position="118"/>
    </location>
</feature>
<feature type="non-terminal residue" evidence="3">
    <location>
        <position position="1"/>
    </location>
</feature>
<feature type="compositionally biased region" description="Pro residues" evidence="2">
    <location>
        <begin position="384"/>
        <end position="393"/>
    </location>
</feature>
<protein>
    <recommendedName>
        <fullName evidence="5">F-BAR domain-containing protein</fullName>
    </recommendedName>
</protein>
<feature type="region of interest" description="Disordered" evidence="2">
    <location>
        <begin position="362"/>
        <end position="393"/>
    </location>
</feature>
<evidence type="ECO:0000256" key="2">
    <source>
        <dbReference type="SAM" id="MobiDB-lite"/>
    </source>
</evidence>
<organism evidence="3 4">
    <name type="scientific">Prorocentrum cordatum</name>
    <dbReference type="NCBI Taxonomy" id="2364126"/>
    <lineage>
        <taxon>Eukaryota</taxon>
        <taxon>Sar</taxon>
        <taxon>Alveolata</taxon>
        <taxon>Dinophyceae</taxon>
        <taxon>Prorocentrales</taxon>
        <taxon>Prorocentraceae</taxon>
        <taxon>Prorocentrum</taxon>
    </lineage>
</organism>
<dbReference type="EMBL" id="CAUYUJ010020577">
    <property type="protein sequence ID" value="CAK0899269.1"/>
    <property type="molecule type" value="Genomic_DNA"/>
</dbReference>
<sequence length="393" mass="44944">QAGVEVKRREGIRDAFLEEQTEKMGPLLQAQASRLEVQKELSKARAQMGDYRSSAKDKGKKLLLNMADTNDKNLLENFFGEWAKFVRQEKLEAEIVKAEGYEEKLAEAKQKIMDFRSKHLANARSAMQKNFQDAQLGSVATVFEAFKANLEESKRRHAEGESLKEHEERLKAYNAQARANAQKAMANMNAGNDAFLVEMVYNLWVEALVEYKKDKEAIDKQRALEKQMAEMMKRQNQGAMDMMKKMGAASETGLLAGVIKEWKEVVDDTKQENEVQEQLKMKSSQLASMAQKSKANANSSSARMSELQDMQVLMFCFCFWKREIQVQRVKSYGRNRNQKREKELLGVKSLFKDFASKLDKTLDQDTVTPRLQDKSAARPKRESPPQPRSPQPP</sequence>
<keyword evidence="1" id="KW-0175">Coiled coil</keyword>
<feature type="compositionally biased region" description="Low complexity" evidence="2">
    <location>
        <begin position="287"/>
        <end position="297"/>
    </location>
</feature>
<feature type="coiled-coil region" evidence="1">
    <location>
        <begin position="156"/>
        <end position="183"/>
    </location>
</feature>
<keyword evidence="4" id="KW-1185">Reference proteome</keyword>
<feature type="region of interest" description="Disordered" evidence="2">
    <location>
        <begin position="273"/>
        <end position="297"/>
    </location>
</feature>
<feature type="compositionally biased region" description="Basic and acidic residues" evidence="2">
    <location>
        <begin position="371"/>
        <end position="383"/>
    </location>
</feature>
<dbReference type="Proteomes" id="UP001189429">
    <property type="component" value="Unassembled WGS sequence"/>
</dbReference>
<proteinExistence type="predicted"/>
<comment type="caution">
    <text evidence="3">The sequence shown here is derived from an EMBL/GenBank/DDBJ whole genome shotgun (WGS) entry which is preliminary data.</text>
</comment>
<accession>A0ABN9XLD1</accession>
<evidence type="ECO:0000313" key="3">
    <source>
        <dbReference type="EMBL" id="CAK0899269.1"/>
    </source>
</evidence>
<gene>
    <name evidence="3" type="ORF">PCOR1329_LOCUS76830</name>
</gene>
<evidence type="ECO:0000313" key="4">
    <source>
        <dbReference type="Proteomes" id="UP001189429"/>
    </source>
</evidence>